<feature type="compositionally biased region" description="Basic and acidic residues" evidence="1">
    <location>
        <begin position="49"/>
        <end position="61"/>
    </location>
</feature>
<accession>A0A0W8C4M5</accession>
<reference evidence="2 3" key="1">
    <citation type="submission" date="2015-11" db="EMBL/GenBank/DDBJ databases">
        <title>Genomes and virulence difference between two physiological races of Phytophthora nicotianae.</title>
        <authorList>
            <person name="Liu H."/>
            <person name="Ma X."/>
            <person name="Yu H."/>
            <person name="Fang D."/>
            <person name="Li Y."/>
            <person name="Wang X."/>
            <person name="Wang W."/>
            <person name="Dong Y."/>
            <person name="Xiao B."/>
        </authorList>
    </citation>
    <scope>NUCLEOTIDE SEQUENCE [LARGE SCALE GENOMIC DNA]</scope>
    <source>
        <strain evidence="3">race 1</strain>
    </source>
</reference>
<evidence type="ECO:0000313" key="3">
    <source>
        <dbReference type="Proteomes" id="UP000054636"/>
    </source>
</evidence>
<organism evidence="2 3">
    <name type="scientific">Phytophthora nicotianae</name>
    <name type="common">Potato buckeye rot agent</name>
    <name type="synonym">Phytophthora parasitica</name>
    <dbReference type="NCBI Taxonomy" id="4792"/>
    <lineage>
        <taxon>Eukaryota</taxon>
        <taxon>Sar</taxon>
        <taxon>Stramenopiles</taxon>
        <taxon>Oomycota</taxon>
        <taxon>Peronosporomycetes</taxon>
        <taxon>Peronosporales</taxon>
        <taxon>Peronosporaceae</taxon>
        <taxon>Phytophthora</taxon>
    </lineage>
</organism>
<proteinExistence type="predicted"/>
<dbReference type="EMBL" id="LNFP01004196">
    <property type="protein sequence ID" value="KUF79006.1"/>
    <property type="molecule type" value="Genomic_DNA"/>
</dbReference>
<name>A0A0W8C4M5_PHYNI</name>
<feature type="compositionally biased region" description="Low complexity" evidence="1">
    <location>
        <begin position="259"/>
        <end position="269"/>
    </location>
</feature>
<evidence type="ECO:0000313" key="2">
    <source>
        <dbReference type="EMBL" id="KUF79006.1"/>
    </source>
</evidence>
<protein>
    <recommendedName>
        <fullName evidence="4">Retrotransposon gag domain-containing protein</fullName>
    </recommendedName>
</protein>
<comment type="caution">
    <text evidence="2">The sequence shown here is derived from an EMBL/GenBank/DDBJ whole genome shotgun (WGS) entry which is preliminary data.</text>
</comment>
<feature type="region of interest" description="Disordered" evidence="1">
    <location>
        <begin position="249"/>
        <end position="282"/>
    </location>
</feature>
<evidence type="ECO:0008006" key="4">
    <source>
        <dbReference type="Google" id="ProtNLM"/>
    </source>
</evidence>
<dbReference type="Proteomes" id="UP000054636">
    <property type="component" value="Unassembled WGS sequence"/>
</dbReference>
<feature type="compositionally biased region" description="Polar residues" evidence="1">
    <location>
        <begin position="20"/>
        <end position="36"/>
    </location>
</feature>
<feature type="region of interest" description="Disordered" evidence="1">
    <location>
        <begin position="18"/>
        <end position="61"/>
    </location>
</feature>
<dbReference type="AlphaFoldDB" id="A0A0W8C4M5"/>
<evidence type="ECO:0000256" key="1">
    <source>
        <dbReference type="SAM" id="MobiDB-lite"/>
    </source>
</evidence>
<sequence>MAQFATVGPALAALAAAFGTNRSDGGSHRSQPQPEQEPNGDAGFDGDAGIDRADEPGKRSDKVDLRNVKVEKFDGTVASGSFDAKLREFCEEIDERMDDAQALAGQVWSEDVKKAVFKMYLTGMARRWYRDWRAANPAASYSDGANALIYEFRPVLLGVDIAERIKKERKRWNETYREYADRLLLMTDALEGGKAVPANARHALVAFVRNAYRKLTDFLETKVSLEGERPEEQLKVAVAVLARKAETDGRLPERKKIKAAPPATPSAKSKFARPASRKPQQT</sequence>
<gene>
    <name evidence="2" type="ORF">AM588_10000095</name>
</gene>